<evidence type="ECO:0000256" key="7">
    <source>
        <dbReference type="ARBA" id="ARBA00022777"/>
    </source>
</evidence>
<dbReference type="PRINTS" id="PR00344">
    <property type="entry name" value="BCTRLSENSOR"/>
</dbReference>
<protein>
    <recommendedName>
        <fullName evidence="3">histidine kinase</fullName>
        <ecNumber evidence="3">2.7.13.3</ecNumber>
    </recommendedName>
</protein>
<dbReference type="Pfam" id="PF00512">
    <property type="entry name" value="HisKA"/>
    <property type="match status" value="1"/>
</dbReference>
<dbReference type="Pfam" id="PF00672">
    <property type="entry name" value="HAMP"/>
    <property type="match status" value="1"/>
</dbReference>
<dbReference type="Proteomes" id="UP000198688">
    <property type="component" value="Chromosome I"/>
</dbReference>
<dbReference type="InterPro" id="IPR036890">
    <property type="entry name" value="HATPase_C_sf"/>
</dbReference>
<keyword evidence="10 12" id="KW-0472">Membrane</keyword>
<evidence type="ECO:0000256" key="4">
    <source>
        <dbReference type="ARBA" id="ARBA00022553"/>
    </source>
</evidence>
<evidence type="ECO:0000256" key="9">
    <source>
        <dbReference type="ARBA" id="ARBA00023012"/>
    </source>
</evidence>
<dbReference type="SUPFAM" id="SSF55874">
    <property type="entry name" value="ATPase domain of HSP90 chaperone/DNA topoisomerase II/histidine kinase"/>
    <property type="match status" value="1"/>
</dbReference>
<proteinExistence type="predicted"/>
<comment type="catalytic activity">
    <reaction evidence="1">
        <text>ATP + protein L-histidine = ADP + protein N-phospho-L-histidine.</text>
        <dbReference type="EC" id="2.7.13.3"/>
    </reaction>
</comment>
<accession>A0A1H2ANZ9</accession>
<feature type="transmembrane region" description="Helical" evidence="12">
    <location>
        <begin position="148"/>
        <end position="171"/>
    </location>
</feature>
<dbReference type="RefSeq" id="WP_092546009.1">
    <property type="nucleotide sequence ID" value="NZ_BOMJ01000077.1"/>
</dbReference>
<dbReference type="EMBL" id="LT629758">
    <property type="protein sequence ID" value="SDT47492.1"/>
    <property type="molecule type" value="Genomic_DNA"/>
</dbReference>
<reference evidence="15 16" key="1">
    <citation type="submission" date="2016-10" db="EMBL/GenBank/DDBJ databases">
        <authorList>
            <person name="de Groot N.N."/>
        </authorList>
    </citation>
    <scope>NUCLEOTIDE SEQUENCE [LARGE SCALE GENOMIC DNA]</scope>
    <source>
        <strain evidence="15 16">DSM 43941</strain>
    </source>
</reference>
<dbReference type="Gene3D" id="3.30.565.10">
    <property type="entry name" value="Histidine kinase-like ATPase, C-terminal domain"/>
    <property type="match status" value="1"/>
</dbReference>
<evidence type="ECO:0000256" key="11">
    <source>
        <dbReference type="SAM" id="MobiDB-lite"/>
    </source>
</evidence>
<dbReference type="GO" id="GO:0005886">
    <property type="term" value="C:plasma membrane"/>
    <property type="evidence" value="ECO:0007669"/>
    <property type="project" value="UniProtKB-SubCell"/>
</dbReference>
<dbReference type="EC" id="2.7.13.3" evidence="3"/>
<organism evidence="15 16">
    <name type="scientific">Actinoplanes derwentensis</name>
    <dbReference type="NCBI Taxonomy" id="113562"/>
    <lineage>
        <taxon>Bacteria</taxon>
        <taxon>Bacillati</taxon>
        <taxon>Actinomycetota</taxon>
        <taxon>Actinomycetes</taxon>
        <taxon>Micromonosporales</taxon>
        <taxon>Micromonosporaceae</taxon>
        <taxon>Actinoplanes</taxon>
    </lineage>
</organism>
<dbReference type="GO" id="GO:0000155">
    <property type="term" value="F:phosphorelay sensor kinase activity"/>
    <property type="evidence" value="ECO:0007669"/>
    <property type="project" value="InterPro"/>
</dbReference>
<name>A0A1H2ANZ9_9ACTN</name>
<keyword evidence="8 12" id="KW-1133">Transmembrane helix</keyword>
<keyword evidence="7 15" id="KW-0418">Kinase</keyword>
<dbReference type="PROSITE" id="PS50109">
    <property type="entry name" value="HIS_KIN"/>
    <property type="match status" value="1"/>
</dbReference>
<dbReference type="AlphaFoldDB" id="A0A1H2ANZ9"/>
<dbReference type="InterPro" id="IPR003660">
    <property type="entry name" value="HAMP_dom"/>
</dbReference>
<dbReference type="PANTHER" id="PTHR45436:SF5">
    <property type="entry name" value="SENSOR HISTIDINE KINASE TRCS"/>
    <property type="match status" value="1"/>
</dbReference>
<sequence>MSRRSLRFTLIAGVAGLTAAALLITWLTAAVALRSYLMKQTDEQLAAAAVLVRQRAALIPPGGDGSELRSAISVTEYLIEFRRTDGHTVRLFGGTPLPATPLLDHAATAEAGPQTVQGSYRVQVVPVATGLVLLGLPLAPVRDTVTRLALTAAITSTVVLMLLTVLARWLVARRLRPLDEIAATAGAIAGGNLDRRVGAPPPGSPEARTEVGRLSVSVDGMLSRIQAAMAVRERSEQRMRAFVADASHELRTPVTSISGYLQLIRTGVVDLADRPDVLRRLEQEAGRMGALVDELLYLARLESDPPPRRGPVDLAALIRDAVADARAIEPDRPLDVTVTGPVTVTGDESTLRQVLANLLGNILAHTPAGTPASITAHLVGGPPESAVTRPTGGTSESGAGGTPGSPSAGMPGFGVPAVRVEVTDQGPGLPPASVARAFERFWRADTSRAHTGGAGLGLAIVAEAIHAHHGTTGITLGDPGLTVWFEVPI</sequence>
<evidence type="ECO:0000256" key="2">
    <source>
        <dbReference type="ARBA" id="ARBA00004236"/>
    </source>
</evidence>
<evidence type="ECO:0000256" key="8">
    <source>
        <dbReference type="ARBA" id="ARBA00022989"/>
    </source>
</evidence>
<dbReference type="CDD" id="cd00082">
    <property type="entry name" value="HisKA"/>
    <property type="match status" value="1"/>
</dbReference>
<keyword evidence="16" id="KW-1185">Reference proteome</keyword>
<evidence type="ECO:0000259" key="13">
    <source>
        <dbReference type="PROSITE" id="PS50109"/>
    </source>
</evidence>
<evidence type="ECO:0000313" key="16">
    <source>
        <dbReference type="Proteomes" id="UP000198688"/>
    </source>
</evidence>
<keyword evidence="5" id="KW-0808">Transferase</keyword>
<feature type="domain" description="Histidine kinase" evidence="13">
    <location>
        <begin position="245"/>
        <end position="489"/>
    </location>
</feature>
<evidence type="ECO:0000313" key="15">
    <source>
        <dbReference type="EMBL" id="SDT47492.1"/>
    </source>
</evidence>
<evidence type="ECO:0000256" key="12">
    <source>
        <dbReference type="SAM" id="Phobius"/>
    </source>
</evidence>
<dbReference type="OrthoDB" id="5242752at2"/>
<dbReference type="InterPro" id="IPR004358">
    <property type="entry name" value="Sig_transdc_His_kin-like_C"/>
</dbReference>
<evidence type="ECO:0000256" key="6">
    <source>
        <dbReference type="ARBA" id="ARBA00022692"/>
    </source>
</evidence>
<feature type="domain" description="HAMP" evidence="14">
    <location>
        <begin position="172"/>
        <end position="230"/>
    </location>
</feature>
<dbReference type="InterPro" id="IPR005467">
    <property type="entry name" value="His_kinase_dom"/>
</dbReference>
<keyword evidence="4" id="KW-0597">Phosphoprotein</keyword>
<dbReference type="Pfam" id="PF02518">
    <property type="entry name" value="HATPase_c"/>
    <property type="match status" value="1"/>
</dbReference>
<dbReference type="FunFam" id="1.10.287.130:FF:000001">
    <property type="entry name" value="Two-component sensor histidine kinase"/>
    <property type="match status" value="1"/>
</dbReference>
<evidence type="ECO:0000256" key="5">
    <source>
        <dbReference type="ARBA" id="ARBA00022679"/>
    </source>
</evidence>
<dbReference type="PANTHER" id="PTHR45436">
    <property type="entry name" value="SENSOR HISTIDINE KINASE YKOH"/>
    <property type="match status" value="1"/>
</dbReference>
<dbReference type="SMART" id="SM00388">
    <property type="entry name" value="HisKA"/>
    <property type="match status" value="1"/>
</dbReference>
<feature type="region of interest" description="Disordered" evidence="11">
    <location>
        <begin position="379"/>
        <end position="413"/>
    </location>
</feature>
<dbReference type="CDD" id="cd00075">
    <property type="entry name" value="HATPase"/>
    <property type="match status" value="1"/>
</dbReference>
<dbReference type="InterPro" id="IPR036097">
    <property type="entry name" value="HisK_dim/P_sf"/>
</dbReference>
<dbReference type="InterPro" id="IPR003661">
    <property type="entry name" value="HisK_dim/P_dom"/>
</dbReference>
<dbReference type="SUPFAM" id="SSF47384">
    <property type="entry name" value="Homodimeric domain of signal transducing histidine kinase"/>
    <property type="match status" value="1"/>
</dbReference>
<dbReference type="Gene3D" id="1.10.287.130">
    <property type="match status" value="1"/>
</dbReference>
<evidence type="ECO:0000256" key="10">
    <source>
        <dbReference type="ARBA" id="ARBA00023136"/>
    </source>
</evidence>
<dbReference type="InterPro" id="IPR050428">
    <property type="entry name" value="TCS_sensor_his_kinase"/>
</dbReference>
<dbReference type="SMART" id="SM00304">
    <property type="entry name" value="HAMP"/>
    <property type="match status" value="1"/>
</dbReference>
<keyword evidence="9" id="KW-0902">Two-component regulatory system</keyword>
<dbReference type="STRING" id="113562.SAMN04489716_3980"/>
<dbReference type="InterPro" id="IPR003594">
    <property type="entry name" value="HATPase_dom"/>
</dbReference>
<dbReference type="PROSITE" id="PS50885">
    <property type="entry name" value="HAMP"/>
    <property type="match status" value="1"/>
</dbReference>
<evidence type="ECO:0000259" key="14">
    <source>
        <dbReference type="PROSITE" id="PS50885"/>
    </source>
</evidence>
<dbReference type="Gene3D" id="6.10.340.10">
    <property type="match status" value="1"/>
</dbReference>
<dbReference type="SMART" id="SM00387">
    <property type="entry name" value="HATPase_c"/>
    <property type="match status" value="1"/>
</dbReference>
<gene>
    <name evidence="15" type="ORF">SAMN04489716_3980</name>
</gene>
<comment type="subcellular location">
    <subcellularLocation>
        <location evidence="2">Cell membrane</location>
    </subcellularLocation>
</comment>
<evidence type="ECO:0000256" key="1">
    <source>
        <dbReference type="ARBA" id="ARBA00000085"/>
    </source>
</evidence>
<keyword evidence="6 12" id="KW-0812">Transmembrane</keyword>
<evidence type="ECO:0000256" key="3">
    <source>
        <dbReference type="ARBA" id="ARBA00012438"/>
    </source>
</evidence>